<dbReference type="RefSeq" id="WP_084093171.1">
    <property type="nucleotide sequence ID" value="NZ_FWXD01000054.1"/>
</dbReference>
<organism evidence="2 3">
    <name type="scientific">Andreprevotia lacus DSM 23236</name>
    <dbReference type="NCBI Taxonomy" id="1121001"/>
    <lineage>
        <taxon>Bacteria</taxon>
        <taxon>Pseudomonadati</taxon>
        <taxon>Pseudomonadota</taxon>
        <taxon>Betaproteobacteria</taxon>
        <taxon>Neisseriales</taxon>
        <taxon>Chitinibacteraceae</taxon>
        <taxon>Andreprevotia</taxon>
    </lineage>
</organism>
<evidence type="ECO:0008006" key="4">
    <source>
        <dbReference type="Google" id="ProtNLM"/>
    </source>
</evidence>
<evidence type="ECO:0000256" key="1">
    <source>
        <dbReference type="SAM" id="MobiDB-lite"/>
    </source>
</evidence>
<accession>A0A1W1Y198</accession>
<gene>
    <name evidence="2" type="ORF">SAMN02745857_04276</name>
</gene>
<dbReference type="OrthoDB" id="8592134at2"/>
<evidence type="ECO:0000313" key="2">
    <source>
        <dbReference type="EMBL" id="SMC29933.1"/>
    </source>
</evidence>
<evidence type="ECO:0000313" key="3">
    <source>
        <dbReference type="Proteomes" id="UP000192761"/>
    </source>
</evidence>
<reference evidence="2 3" key="1">
    <citation type="submission" date="2017-04" db="EMBL/GenBank/DDBJ databases">
        <authorList>
            <person name="Afonso C.L."/>
            <person name="Miller P.J."/>
            <person name="Scott M.A."/>
            <person name="Spackman E."/>
            <person name="Goraichik I."/>
            <person name="Dimitrov K.M."/>
            <person name="Suarez D.L."/>
            <person name="Swayne D.E."/>
        </authorList>
    </citation>
    <scope>NUCLEOTIDE SEQUENCE [LARGE SCALE GENOMIC DNA]</scope>
    <source>
        <strain evidence="2 3">DSM 23236</strain>
    </source>
</reference>
<sequence>MTATTHNATRAIEAAREPAIKPAATAQPATLKPPRGNGASAQIVRLLATAPRPLFCGEIVAQLDFAFDNAEIASALVKLTRQGKVQSSLQARTGPGPKMAKVYGVGG</sequence>
<dbReference type="Proteomes" id="UP000192761">
    <property type="component" value="Unassembled WGS sequence"/>
</dbReference>
<protein>
    <recommendedName>
        <fullName evidence="4">DprA winged helix domain-containing protein</fullName>
    </recommendedName>
</protein>
<dbReference type="AlphaFoldDB" id="A0A1W1Y198"/>
<proteinExistence type="predicted"/>
<feature type="region of interest" description="Disordered" evidence="1">
    <location>
        <begin position="1"/>
        <end position="37"/>
    </location>
</feature>
<dbReference type="EMBL" id="FWXD01000054">
    <property type="protein sequence ID" value="SMC29933.1"/>
    <property type="molecule type" value="Genomic_DNA"/>
</dbReference>
<keyword evidence="3" id="KW-1185">Reference proteome</keyword>
<name>A0A1W1Y198_9NEIS</name>